<organism evidence="6 7">
    <name type="scientific">Pedobacter gandavensis</name>
    <dbReference type="NCBI Taxonomy" id="2679963"/>
    <lineage>
        <taxon>Bacteria</taxon>
        <taxon>Pseudomonadati</taxon>
        <taxon>Bacteroidota</taxon>
        <taxon>Sphingobacteriia</taxon>
        <taxon>Sphingobacteriales</taxon>
        <taxon>Sphingobacteriaceae</taxon>
        <taxon>Pedobacter</taxon>
    </lineage>
</organism>
<keyword evidence="2" id="KW-0732">Signal</keyword>
<evidence type="ECO:0000259" key="3">
    <source>
        <dbReference type="Pfam" id="PF16313"/>
    </source>
</evidence>
<reference evidence="6 7" key="1">
    <citation type="submission" date="2019-11" db="EMBL/GenBank/DDBJ databases">
        <title>Description of Pedobacter sp. LMG 31462T.</title>
        <authorList>
            <person name="Carlier A."/>
            <person name="Qi S."/>
            <person name="Vandamme P."/>
        </authorList>
    </citation>
    <scope>NUCLEOTIDE SEQUENCE [LARGE SCALE GENOMIC DNA]</scope>
    <source>
        <strain evidence="6 7">LMG 31462</strain>
    </source>
</reference>
<feature type="domain" description="DUF5118" evidence="5">
    <location>
        <begin position="47"/>
        <end position="95"/>
    </location>
</feature>
<feature type="domain" description="EcxA zinc-binding" evidence="3">
    <location>
        <begin position="438"/>
        <end position="747"/>
    </location>
</feature>
<comment type="caution">
    <text evidence="6">The sequence shown here is derived from an EMBL/GenBank/DDBJ whole genome shotgun (WGS) entry which is preliminary data.</text>
</comment>
<dbReference type="Pfam" id="PF17148">
    <property type="entry name" value="DUF5117"/>
    <property type="match status" value="1"/>
</dbReference>
<feature type="region of interest" description="Disordered" evidence="1">
    <location>
        <begin position="25"/>
        <end position="46"/>
    </location>
</feature>
<name>A0ABR6ER81_9SPHI</name>
<feature type="signal peptide" evidence="2">
    <location>
        <begin position="1"/>
        <end position="20"/>
    </location>
</feature>
<evidence type="ECO:0000259" key="5">
    <source>
        <dbReference type="Pfam" id="PF17162"/>
    </source>
</evidence>
<dbReference type="Pfam" id="PF17162">
    <property type="entry name" value="DUF5118"/>
    <property type="match status" value="1"/>
</dbReference>
<dbReference type="Gene3D" id="3.40.390.10">
    <property type="entry name" value="Collagenase (Catalytic Domain)"/>
    <property type="match status" value="1"/>
</dbReference>
<proteinExistence type="predicted"/>
<dbReference type="InterPro" id="IPR034032">
    <property type="entry name" value="Zn_MMP-like_bac"/>
</dbReference>
<dbReference type="Pfam" id="PF16313">
    <property type="entry name" value="DUF4953"/>
    <property type="match status" value="1"/>
</dbReference>
<dbReference type="PANTHER" id="PTHR38478">
    <property type="entry name" value="PEPTIDASE M1A AND M12B"/>
    <property type="match status" value="1"/>
</dbReference>
<dbReference type="SUPFAM" id="SSF55486">
    <property type="entry name" value="Metalloproteases ('zincins'), catalytic domain"/>
    <property type="match status" value="1"/>
</dbReference>
<feature type="compositionally biased region" description="Low complexity" evidence="1">
    <location>
        <begin position="27"/>
        <end position="44"/>
    </location>
</feature>
<dbReference type="Proteomes" id="UP000636110">
    <property type="component" value="Unassembled WGS sequence"/>
</dbReference>
<evidence type="ECO:0000256" key="2">
    <source>
        <dbReference type="SAM" id="SignalP"/>
    </source>
</evidence>
<accession>A0ABR6ER81</accession>
<sequence>MKQLSLITLVLLGAGVQGFAQQKNPKKGAVVPPVNPAPVNRPAATGPKPYKEVITAKAKTDKGLFKVHTIEDRYFFEIPDSLLDRDILVVNRISKAAAGNRSQMMGYGGDQIGDNVISFQKGPANKLFLKSISYSERSQDTTAHGLYKSVMNSNLQPLVASFDIKALAKDSVSGAKGVVIDVTDYVNGDNEILFFDPSVKKALNLTGLVPDRSYIKEIKAYPMNIEIRTLKTYTKAMPPMPGGAPPSASPATYELNSSMVLLPENQMKARYYDPRVGYFATGYVDFDANPQGVKNLALITRWRLEPKAEDIEKYKRGELVEPKNQIVYYIDPATPKKWVPYLMLGVNDWQAAFEKAGFKNAIVAKEAPSDPSWSIDDARHNVIVYKPSDIPNASGPHVHDPRSGEILETHVNWYHNVMLILRNWYLIQAGAVDPEARKMKFDDKLMGELIRFVSSHEIGHTLGLRHNFGSSATVPVENLRNKQWVEKNGHTPSIMDYARFNYVAQPEDNISSKGIFPRIGDYDLWAIEWGYKWKPEFKGPQEELTASNQEIMKRITANNRLVFGTESDPNDPRNQNEDLGDNAMLASAYGIKNLKRILPNLLVWTKEPNEGYQNARMFYGEVISQYGRYMGHVTKNVGGVYTTPKTVEQTGAVYVAVPFAKQKEAMTFLNAQLFNSPSWLINKELIERTGYNAVDVFQGVQKTTLSRLLSAGTISKLINAEVMSGAKAYTADHLFADLKSGVWSELYSHKPIDVYRRNLQKAYVDYLSKLMVAPAAAASFPGMRVLDPTSSDVSSIGRANMAALAKDIRAAIPTATGLSKYHLQDLLVRVNNVLNPKS</sequence>
<protein>
    <submittedName>
        <fullName evidence="6">DUF5117 domain-containing protein</fullName>
    </submittedName>
</protein>
<gene>
    <name evidence="6" type="ORF">GM920_02360</name>
</gene>
<evidence type="ECO:0000313" key="7">
    <source>
        <dbReference type="Proteomes" id="UP000636110"/>
    </source>
</evidence>
<dbReference type="PANTHER" id="PTHR38478:SF1">
    <property type="entry name" value="ZINC DEPENDENT METALLOPROTEASE DOMAIN LIPOPROTEIN"/>
    <property type="match status" value="1"/>
</dbReference>
<dbReference type="EMBL" id="WNXC01000001">
    <property type="protein sequence ID" value="MBB2147746.1"/>
    <property type="molecule type" value="Genomic_DNA"/>
</dbReference>
<dbReference type="InterPro" id="IPR033428">
    <property type="entry name" value="DUF5118"/>
</dbReference>
<evidence type="ECO:0000259" key="4">
    <source>
        <dbReference type="Pfam" id="PF17148"/>
    </source>
</evidence>
<dbReference type="InterPro" id="IPR032534">
    <property type="entry name" value="EcxA_zinc-bd"/>
</dbReference>
<dbReference type="RefSeq" id="WP_182953060.1">
    <property type="nucleotide sequence ID" value="NZ_WNXC01000001.1"/>
</dbReference>
<keyword evidence="7" id="KW-1185">Reference proteome</keyword>
<evidence type="ECO:0000313" key="6">
    <source>
        <dbReference type="EMBL" id="MBB2147746.1"/>
    </source>
</evidence>
<dbReference type="CDD" id="cd04276">
    <property type="entry name" value="ZnMc_MMP_like_2"/>
    <property type="match status" value="1"/>
</dbReference>
<feature type="domain" description="DUF5117" evidence="4">
    <location>
        <begin position="109"/>
        <end position="307"/>
    </location>
</feature>
<feature type="chain" id="PRO_5047169495" evidence="2">
    <location>
        <begin position="21"/>
        <end position="838"/>
    </location>
</feature>
<dbReference type="InterPro" id="IPR033413">
    <property type="entry name" value="DUF5117"/>
</dbReference>
<dbReference type="InterPro" id="IPR024079">
    <property type="entry name" value="MetalloPept_cat_dom_sf"/>
</dbReference>
<evidence type="ECO:0000256" key="1">
    <source>
        <dbReference type="SAM" id="MobiDB-lite"/>
    </source>
</evidence>